<comment type="caution">
    <text evidence="8">The sequence shown here is derived from an EMBL/GenBank/DDBJ whole genome shotgun (WGS) entry which is preliminary data.</text>
</comment>
<dbReference type="InterPro" id="IPR027417">
    <property type="entry name" value="P-loop_NTPase"/>
</dbReference>
<evidence type="ECO:0000313" key="8">
    <source>
        <dbReference type="EMBL" id="MBM3330403.1"/>
    </source>
</evidence>
<evidence type="ECO:0000313" key="9">
    <source>
        <dbReference type="Proteomes" id="UP000779900"/>
    </source>
</evidence>
<dbReference type="Proteomes" id="UP000779900">
    <property type="component" value="Unassembled WGS sequence"/>
</dbReference>
<feature type="coiled-coil region" evidence="6">
    <location>
        <begin position="133"/>
        <end position="171"/>
    </location>
</feature>
<evidence type="ECO:0000259" key="7">
    <source>
        <dbReference type="PROSITE" id="PS51880"/>
    </source>
</evidence>
<dbReference type="GO" id="GO:0005737">
    <property type="term" value="C:cytoplasm"/>
    <property type="evidence" value="ECO:0007669"/>
    <property type="project" value="TreeGrafter"/>
</dbReference>
<evidence type="ECO:0000256" key="5">
    <source>
        <dbReference type="ARBA" id="ARBA00022842"/>
    </source>
</evidence>
<dbReference type="Gene3D" id="3.10.20.30">
    <property type="match status" value="1"/>
</dbReference>
<dbReference type="PANTHER" id="PTHR23305:SF18">
    <property type="entry name" value="OBG-TYPE G DOMAIN-CONTAINING PROTEIN"/>
    <property type="match status" value="1"/>
</dbReference>
<evidence type="ECO:0000256" key="1">
    <source>
        <dbReference type="ARBA" id="ARBA00001946"/>
    </source>
</evidence>
<evidence type="ECO:0000256" key="6">
    <source>
        <dbReference type="SAM" id="Coils"/>
    </source>
</evidence>
<evidence type="ECO:0000256" key="4">
    <source>
        <dbReference type="ARBA" id="ARBA00022840"/>
    </source>
</evidence>
<dbReference type="PROSITE" id="PS51880">
    <property type="entry name" value="TGS"/>
    <property type="match status" value="1"/>
</dbReference>
<dbReference type="EMBL" id="VGIR01000003">
    <property type="protein sequence ID" value="MBM3330403.1"/>
    <property type="molecule type" value="Genomic_DNA"/>
</dbReference>
<evidence type="ECO:0000256" key="2">
    <source>
        <dbReference type="ARBA" id="ARBA00022723"/>
    </source>
</evidence>
<organism evidence="8 9">
    <name type="scientific">candidate division WOR-3 bacterium</name>
    <dbReference type="NCBI Taxonomy" id="2052148"/>
    <lineage>
        <taxon>Bacteria</taxon>
        <taxon>Bacteria division WOR-3</taxon>
    </lineage>
</organism>
<keyword evidence="5" id="KW-0460">Magnesium</keyword>
<dbReference type="GO" id="GO:0005524">
    <property type="term" value="F:ATP binding"/>
    <property type="evidence" value="ECO:0007669"/>
    <property type="project" value="UniProtKB-KW"/>
</dbReference>
<dbReference type="InterPro" id="IPR023192">
    <property type="entry name" value="TGS-like_dom_sf"/>
</dbReference>
<dbReference type="InterPro" id="IPR013029">
    <property type="entry name" value="YchF_C"/>
</dbReference>
<keyword evidence="4" id="KW-0067">ATP-binding</keyword>
<feature type="domain" description="TGS" evidence="7">
    <location>
        <begin position="276"/>
        <end position="359"/>
    </location>
</feature>
<name>A0A938BSY2_UNCW3</name>
<dbReference type="GO" id="GO:0016887">
    <property type="term" value="F:ATP hydrolysis activity"/>
    <property type="evidence" value="ECO:0007669"/>
    <property type="project" value="TreeGrafter"/>
</dbReference>
<dbReference type="InterPro" id="IPR004095">
    <property type="entry name" value="TGS"/>
</dbReference>
<dbReference type="GO" id="GO:0046872">
    <property type="term" value="F:metal ion binding"/>
    <property type="evidence" value="ECO:0007669"/>
    <property type="project" value="UniProtKB-KW"/>
</dbReference>
<keyword evidence="6" id="KW-0175">Coiled coil</keyword>
<keyword evidence="2" id="KW-0479">Metal-binding</keyword>
<dbReference type="PANTHER" id="PTHR23305">
    <property type="entry name" value="OBG GTPASE FAMILY"/>
    <property type="match status" value="1"/>
</dbReference>
<dbReference type="SUPFAM" id="SSF52540">
    <property type="entry name" value="P-loop containing nucleoside triphosphate hydrolases"/>
    <property type="match status" value="1"/>
</dbReference>
<dbReference type="Gene3D" id="1.10.150.300">
    <property type="entry name" value="TGS-like domain"/>
    <property type="match status" value="1"/>
</dbReference>
<dbReference type="SUPFAM" id="SSF81271">
    <property type="entry name" value="TGS-like"/>
    <property type="match status" value="1"/>
</dbReference>
<dbReference type="GO" id="GO:0005525">
    <property type="term" value="F:GTP binding"/>
    <property type="evidence" value="ECO:0007669"/>
    <property type="project" value="InterPro"/>
</dbReference>
<proteinExistence type="predicted"/>
<comment type="cofactor">
    <cofactor evidence="1">
        <name>Mg(2+)</name>
        <dbReference type="ChEBI" id="CHEBI:18420"/>
    </cofactor>
</comment>
<reference evidence="8" key="1">
    <citation type="submission" date="2019-03" db="EMBL/GenBank/DDBJ databases">
        <title>Lake Tanganyika Metagenome-Assembled Genomes (MAGs).</title>
        <authorList>
            <person name="Tran P."/>
        </authorList>
    </citation>
    <scope>NUCLEOTIDE SEQUENCE</scope>
    <source>
        <strain evidence="8">K_DeepCast_150m_m2_040</strain>
    </source>
</reference>
<dbReference type="InterPro" id="IPR006073">
    <property type="entry name" value="GTP-bd"/>
</dbReference>
<accession>A0A938BSY2</accession>
<gene>
    <name evidence="8" type="primary">ychF</name>
    <name evidence="8" type="ORF">FJY68_00970</name>
</gene>
<protein>
    <submittedName>
        <fullName evidence="8">Redox-regulated ATPase YchF</fullName>
    </submittedName>
</protein>
<dbReference type="CDD" id="cd00882">
    <property type="entry name" value="Ras_like_GTPase"/>
    <property type="match status" value="1"/>
</dbReference>
<dbReference type="Gene3D" id="3.40.50.300">
    <property type="entry name" value="P-loop containing nucleotide triphosphate hydrolases"/>
    <property type="match status" value="1"/>
</dbReference>
<keyword evidence="3" id="KW-0547">Nucleotide-binding</keyword>
<dbReference type="Pfam" id="PF06071">
    <property type="entry name" value="YchF-GTPase_C"/>
    <property type="match status" value="1"/>
</dbReference>
<dbReference type="FunFam" id="3.10.20.30:FF:000029">
    <property type="entry name" value="Obg-like ATPase 1"/>
    <property type="match status" value="1"/>
</dbReference>
<dbReference type="Pfam" id="PF01926">
    <property type="entry name" value="MMR_HSR1"/>
    <property type="match status" value="1"/>
</dbReference>
<dbReference type="AlphaFoldDB" id="A0A938BSY2"/>
<dbReference type="InterPro" id="IPR012676">
    <property type="entry name" value="TGS-like"/>
</dbReference>
<sequence length="361" mass="40164">MVIGVFGLSASGKTTLFSLLTGMQLDPATRRKDGVTGTALVHDPRVDELASIFNPKKVTQASLTFTDMPGFDLEATRGEKSRVMQFIQNSDALLCVVRAFVNPAVAWPAKCDTPAAQLDTIRTELLLRDLAVVENRLERIAETERKRHKLSDEEQKERKLLTAVREQLEDEQPVSRQELTPAESKTLGTYCLFTAKPIIVAVNTDEHQLSAKSYPDQACVKEQCSANGFAYIELSGKIESDISQFDETDRELFLREYGFTESGIQRLSRVVYEHVGLISFLTVGEDEVKAWTIRRNTCARDAAGAIHTRLAETFVRAEVIPHKTFMAVGCMKRANAQNLVRLAGKDEIVNDGDIFHVRASG</sequence>
<evidence type="ECO:0000256" key="3">
    <source>
        <dbReference type="ARBA" id="ARBA00022741"/>
    </source>
</evidence>
<dbReference type="InterPro" id="IPR012675">
    <property type="entry name" value="Beta-grasp_dom_sf"/>
</dbReference>